<keyword evidence="4" id="KW-0456">Lyase</keyword>
<dbReference type="InterPro" id="IPR011057">
    <property type="entry name" value="Mss4-like_sf"/>
</dbReference>
<dbReference type="GO" id="GO:0046872">
    <property type="term" value="F:metal ion binding"/>
    <property type="evidence" value="ECO:0007669"/>
    <property type="project" value="UniProtKB-KW"/>
</dbReference>
<reference evidence="6 7" key="1">
    <citation type="submission" date="2013-09" db="EMBL/GenBank/DDBJ databases">
        <title>Genome sequencing of Arenimonas oryziterrae.</title>
        <authorList>
            <person name="Chen F."/>
            <person name="Wang G."/>
        </authorList>
    </citation>
    <scope>NUCLEOTIDE SEQUENCE [LARGE SCALE GENOMIC DNA]</scope>
    <source>
        <strain evidence="6 7">YC6267</strain>
    </source>
</reference>
<dbReference type="Proteomes" id="UP000029385">
    <property type="component" value="Unassembled WGS sequence"/>
</dbReference>
<dbReference type="OrthoDB" id="7765631at2"/>
<evidence type="ECO:0000256" key="2">
    <source>
        <dbReference type="ARBA" id="ARBA00022723"/>
    </source>
</evidence>
<comment type="similarity">
    <text evidence="1">Belongs to the Gfa family.</text>
</comment>
<dbReference type="Pfam" id="PF04828">
    <property type="entry name" value="GFA"/>
    <property type="match status" value="1"/>
</dbReference>
<keyword evidence="2" id="KW-0479">Metal-binding</keyword>
<protein>
    <recommendedName>
        <fullName evidence="5">CENP-V/GFA domain-containing protein</fullName>
    </recommendedName>
</protein>
<dbReference type="PATRIC" id="fig|1121015.4.peg.1258"/>
<dbReference type="eggNOG" id="COG3791">
    <property type="taxonomic scope" value="Bacteria"/>
</dbReference>
<feature type="domain" description="CENP-V/GFA" evidence="5">
    <location>
        <begin position="6"/>
        <end position="121"/>
    </location>
</feature>
<comment type="caution">
    <text evidence="6">The sequence shown here is derived from an EMBL/GenBank/DDBJ whole genome shotgun (WGS) entry which is preliminary data.</text>
</comment>
<dbReference type="Gene3D" id="3.90.1590.10">
    <property type="entry name" value="glutathione-dependent formaldehyde- activating enzyme (gfa)"/>
    <property type="match status" value="1"/>
</dbReference>
<accession>A0A091BG81</accession>
<dbReference type="AlphaFoldDB" id="A0A091BG81"/>
<evidence type="ECO:0000313" key="6">
    <source>
        <dbReference type="EMBL" id="KFN43370.1"/>
    </source>
</evidence>
<evidence type="ECO:0000256" key="1">
    <source>
        <dbReference type="ARBA" id="ARBA00005495"/>
    </source>
</evidence>
<dbReference type="EMBL" id="AVCI01000005">
    <property type="protein sequence ID" value="KFN43370.1"/>
    <property type="molecule type" value="Genomic_DNA"/>
</dbReference>
<sequence length="135" mass="14956">MSARASQGGACLCGGIRYRLDAPLTDIAHCHCSMCRRNSGGIVTTWVTVPRAAFVVTRGELRSYQSSRITTRHFCSDCGALIALFTEQSPESVDVTVATLDHPEDHPPGRHIWFADRLPWLNLDTELPHEDGETY</sequence>
<dbReference type="PROSITE" id="PS51891">
    <property type="entry name" value="CENP_V_GFA"/>
    <property type="match status" value="1"/>
</dbReference>
<dbReference type="InterPro" id="IPR006913">
    <property type="entry name" value="CENP-V/GFA"/>
</dbReference>
<evidence type="ECO:0000256" key="4">
    <source>
        <dbReference type="ARBA" id="ARBA00023239"/>
    </source>
</evidence>
<evidence type="ECO:0000259" key="5">
    <source>
        <dbReference type="PROSITE" id="PS51891"/>
    </source>
</evidence>
<dbReference type="PANTHER" id="PTHR33337:SF40">
    <property type="entry name" value="CENP-V_GFA DOMAIN-CONTAINING PROTEIN-RELATED"/>
    <property type="match status" value="1"/>
</dbReference>
<dbReference type="GO" id="GO:0016846">
    <property type="term" value="F:carbon-sulfur lyase activity"/>
    <property type="evidence" value="ECO:0007669"/>
    <property type="project" value="InterPro"/>
</dbReference>
<keyword evidence="3" id="KW-0862">Zinc</keyword>
<dbReference type="RefSeq" id="WP_022968237.1">
    <property type="nucleotide sequence ID" value="NZ_ATVD01000001.1"/>
</dbReference>
<organism evidence="6 7">
    <name type="scientific">Arenimonas oryziterrae DSM 21050 = YC6267</name>
    <dbReference type="NCBI Taxonomy" id="1121015"/>
    <lineage>
        <taxon>Bacteria</taxon>
        <taxon>Pseudomonadati</taxon>
        <taxon>Pseudomonadota</taxon>
        <taxon>Gammaproteobacteria</taxon>
        <taxon>Lysobacterales</taxon>
        <taxon>Lysobacteraceae</taxon>
        <taxon>Arenimonas</taxon>
    </lineage>
</organism>
<dbReference type="PANTHER" id="PTHR33337">
    <property type="entry name" value="GFA DOMAIN-CONTAINING PROTEIN"/>
    <property type="match status" value="1"/>
</dbReference>
<gene>
    <name evidence="6" type="ORF">N789_08835</name>
</gene>
<dbReference type="SUPFAM" id="SSF51316">
    <property type="entry name" value="Mss4-like"/>
    <property type="match status" value="1"/>
</dbReference>
<dbReference type="STRING" id="1121015.GCA_000420545_00582"/>
<keyword evidence="7" id="KW-1185">Reference proteome</keyword>
<proteinExistence type="inferred from homology"/>
<name>A0A091BG81_9GAMM</name>
<evidence type="ECO:0000256" key="3">
    <source>
        <dbReference type="ARBA" id="ARBA00022833"/>
    </source>
</evidence>
<evidence type="ECO:0000313" key="7">
    <source>
        <dbReference type="Proteomes" id="UP000029385"/>
    </source>
</evidence>